<evidence type="ECO:0000259" key="8">
    <source>
        <dbReference type="Pfam" id="PF08412"/>
    </source>
</evidence>
<evidence type="ECO:0000256" key="1">
    <source>
        <dbReference type="ARBA" id="ARBA00004141"/>
    </source>
</evidence>
<feature type="compositionally biased region" description="Low complexity" evidence="5">
    <location>
        <begin position="369"/>
        <end position="382"/>
    </location>
</feature>
<dbReference type="Gene3D" id="1.10.287.70">
    <property type="match status" value="1"/>
</dbReference>
<feature type="region of interest" description="Disordered" evidence="5">
    <location>
        <begin position="420"/>
        <end position="446"/>
    </location>
</feature>
<evidence type="ECO:0000256" key="3">
    <source>
        <dbReference type="ARBA" id="ARBA00022989"/>
    </source>
</evidence>
<feature type="compositionally biased region" description="Low complexity" evidence="5">
    <location>
        <begin position="290"/>
        <end position="303"/>
    </location>
</feature>
<feature type="region of interest" description="Disordered" evidence="5">
    <location>
        <begin position="56"/>
        <end position="93"/>
    </location>
</feature>
<evidence type="ECO:0000259" key="7">
    <source>
        <dbReference type="Pfam" id="PF00520"/>
    </source>
</evidence>
<feature type="region of interest" description="Disordered" evidence="5">
    <location>
        <begin position="318"/>
        <end position="384"/>
    </location>
</feature>
<dbReference type="InterPro" id="IPR005821">
    <property type="entry name" value="Ion_trans_dom"/>
</dbReference>
<dbReference type="PANTHER" id="PTHR45689:SF5">
    <property type="entry name" value="I[[H]] CHANNEL, ISOFORM E"/>
    <property type="match status" value="1"/>
</dbReference>
<feature type="region of interest" description="Disordered" evidence="5">
    <location>
        <begin position="184"/>
        <end position="305"/>
    </location>
</feature>
<dbReference type="PANTHER" id="PTHR45689">
    <property type="entry name" value="I[[H]] CHANNEL, ISOFORM E"/>
    <property type="match status" value="1"/>
</dbReference>
<evidence type="ECO:0000313" key="9">
    <source>
        <dbReference type="EnsemblMetazoa" id="ADIR005794-PA"/>
    </source>
</evidence>
<dbReference type="STRING" id="7168.A0A182NDT0"/>
<dbReference type="EnsemblMetazoa" id="ADIR005794-RA">
    <property type="protein sequence ID" value="ADIR005794-PA"/>
    <property type="gene ID" value="ADIR005794"/>
</dbReference>
<dbReference type="InterPro" id="IPR051413">
    <property type="entry name" value="K/Na_HCN_channel"/>
</dbReference>
<dbReference type="GO" id="GO:0003254">
    <property type="term" value="P:regulation of membrane depolarization"/>
    <property type="evidence" value="ECO:0007669"/>
    <property type="project" value="TreeGrafter"/>
</dbReference>
<proteinExistence type="predicted"/>
<name>A0A182NDT0_9DIPT</name>
<dbReference type="GO" id="GO:0035725">
    <property type="term" value="P:sodium ion transmembrane transport"/>
    <property type="evidence" value="ECO:0007669"/>
    <property type="project" value="TreeGrafter"/>
</dbReference>
<comment type="subcellular location">
    <subcellularLocation>
        <location evidence="1">Membrane</location>
        <topology evidence="1">Multi-pass membrane protein</topology>
    </subcellularLocation>
</comment>
<feature type="compositionally biased region" description="Low complexity" evidence="5">
    <location>
        <begin position="426"/>
        <end position="446"/>
    </location>
</feature>
<evidence type="ECO:0000256" key="2">
    <source>
        <dbReference type="ARBA" id="ARBA00022692"/>
    </source>
</evidence>
<dbReference type="InterPro" id="IPR013621">
    <property type="entry name" value="Ion_trans_N"/>
</dbReference>
<feature type="compositionally biased region" description="Low complexity" evidence="5">
    <location>
        <begin position="235"/>
        <end position="244"/>
    </location>
</feature>
<evidence type="ECO:0000256" key="4">
    <source>
        <dbReference type="ARBA" id="ARBA00023136"/>
    </source>
</evidence>
<dbReference type="GO" id="GO:0005249">
    <property type="term" value="F:voltage-gated potassium channel activity"/>
    <property type="evidence" value="ECO:0007669"/>
    <property type="project" value="TreeGrafter"/>
</dbReference>
<accession>A0A182NDT0</accession>
<feature type="domain" description="Ion transport N-terminal" evidence="8">
    <location>
        <begin position="638"/>
        <end position="681"/>
    </location>
</feature>
<feature type="compositionally biased region" description="Polar residues" evidence="5">
    <location>
        <begin position="318"/>
        <end position="352"/>
    </location>
</feature>
<keyword evidence="2 6" id="KW-0812">Transmembrane</keyword>
<dbReference type="VEuPathDB" id="VectorBase:ADIR005794"/>
<evidence type="ECO:0000313" key="10">
    <source>
        <dbReference type="Proteomes" id="UP000075884"/>
    </source>
</evidence>
<dbReference type="Pfam" id="PF00520">
    <property type="entry name" value="Ion_trans"/>
    <property type="match status" value="1"/>
</dbReference>
<protein>
    <recommendedName>
        <fullName evidence="11">Ion transport domain-containing protein</fullName>
    </recommendedName>
</protein>
<feature type="compositionally biased region" description="Polar residues" evidence="5">
    <location>
        <begin position="56"/>
        <end position="80"/>
    </location>
</feature>
<feature type="compositionally biased region" description="Low complexity" evidence="5">
    <location>
        <begin position="132"/>
        <end position="152"/>
    </location>
</feature>
<feature type="compositionally biased region" description="Basic and acidic residues" evidence="5">
    <location>
        <begin position="81"/>
        <end position="93"/>
    </location>
</feature>
<evidence type="ECO:0000256" key="6">
    <source>
        <dbReference type="SAM" id="Phobius"/>
    </source>
</evidence>
<dbReference type="AlphaFoldDB" id="A0A182NDT0"/>
<organism evidence="9 10">
    <name type="scientific">Anopheles dirus</name>
    <dbReference type="NCBI Taxonomy" id="7168"/>
    <lineage>
        <taxon>Eukaryota</taxon>
        <taxon>Metazoa</taxon>
        <taxon>Ecdysozoa</taxon>
        <taxon>Arthropoda</taxon>
        <taxon>Hexapoda</taxon>
        <taxon>Insecta</taxon>
        <taxon>Pterygota</taxon>
        <taxon>Neoptera</taxon>
        <taxon>Endopterygota</taxon>
        <taxon>Diptera</taxon>
        <taxon>Nematocera</taxon>
        <taxon>Culicoidea</taxon>
        <taxon>Culicidae</taxon>
        <taxon>Anophelinae</taxon>
        <taxon>Anopheles</taxon>
    </lineage>
</organism>
<feature type="transmembrane region" description="Helical" evidence="6">
    <location>
        <begin position="683"/>
        <end position="707"/>
    </location>
</feature>
<dbReference type="GO" id="GO:0098855">
    <property type="term" value="C:HCN channel complex"/>
    <property type="evidence" value="ECO:0007669"/>
    <property type="project" value="TreeGrafter"/>
</dbReference>
<evidence type="ECO:0000256" key="5">
    <source>
        <dbReference type="SAM" id="MobiDB-lite"/>
    </source>
</evidence>
<dbReference type="SUPFAM" id="SSF81324">
    <property type="entry name" value="Voltage-gated potassium channels"/>
    <property type="match status" value="1"/>
</dbReference>
<keyword evidence="3 6" id="KW-1133">Transmembrane helix</keyword>
<dbReference type="Proteomes" id="UP000075884">
    <property type="component" value="Unassembled WGS sequence"/>
</dbReference>
<reference evidence="9" key="2">
    <citation type="submission" date="2020-05" db="UniProtKB">
        <authorList>
            <consortium name="EnsemblMetazoa"/>
        </authorList>
    </citation>
    <scope>IDENTIFICATION</scope>
    <source>
        <strain evidence="9">WRAIR2</strain>
    </source>
</reference>
<reference evidence="10" key="1">
    <citation type="submission" date="2013-03" db="EMBL/GenBank/DDBJ databases">
        <title>The Genome Sequence of Anopheles dirus WRAIR2.</title>
        <authorList>
            <consortium name="The Broad Institute Genomics Platform"/>
            <person name="Neafsey D.E."/>
            <person name="Walton C."/>
            <person name="Walker B."/>
            <person name="Young S.K."/>
            <person name="Zeng Q."/>
            <person name="Gargeya S."/>
            <person name="Fitzgerald M."/>
            <person name="Haas B."/>
            <person name="Abouelleil A."/>
            <person name="Allen A.W."/>
            <person name="Alvarado L."/>
            <person name="Arachchi H.M."/>
            <person name="Berlin A.M."/>
            <person name="Chapman S.B."/>
            <person name="Gainer-Dewar J."/>
            <person name="Goldberg J."/>
            <person name="Griggs A."/>
            <person name="Gujja S."/>
            <person name="Hansen M."/>
            <person name="Howarth C."/>
            <person name="Imamovic A."/>
            <person name="Ireland A."/>
            <person name="Larimer J."/>
            <person name="McCowan C."/>
            <person name="Murphy C."/>
            <person name="Pearson M."/>
            <person name="Poon T.W."/>
            <person name="Priest M."/>
            <person name="Roberts A."/>
            <person name="Saif S."/>
            <person name="Shea T."/>
            <person name="Sisk P."/>
            <person name="Sykes S."/>
            <person name="Wortman J."/>
            <person name="Nusbaum C."/>
            <person name="Birren B."/>
        </authorList>
    </citation>
    <scope>NUCLEOTIDE SEQUENCE [LARGE SCALE GENOMIC DNA]</scope>
    <source>
        <strain evidence="10">WRAIR2</strain>
    </source>
</reference>
<sequence length="828" mass="88844">MSTDGFVACEQQRRDGCRSVPCRQENTEFLQLSQTQLHQSSVNIGFSNIVYNSANSEPLNSSRSGSTSLAVIDKSTTPKAETSDQKSGHKYNDLNKTSLSVEESNLNFNFVKSNGKSVSANNCSGSYKGLASGSGTNTGAGSSQSQQCPSGSRDSGGGGVGGVIGGNIPCKKCAISNNLSNPPTLHPGAGDAQQQQHFHHVCHDPSHDNSNNSLKNSPAHGGSGSSGRTANIIASSAPTKSGASGSSGSGGGKGSTLISSCQGSFHSLQGGGSSSVDGNGSTLPPYGHHSVSSSGAQTASGGSMQHACSNLLSHHQVQPRLSYSTSHTDSPNGSGTVLYNRSRINSHSNSATPGELERGGSVAGGSSNGGSKHQQQQQQQQQHATNYNVFSVNYERKSASISGVASGSGGGGFGSASGNGGGSNGNGSKTINNSSNKSNNSNGAINASNSGNSYSYHAGDISQLRNIIELNKQVNDLNSKNVEYNRQLSAPAENNINKSSSNCYSNSVYNLFSNHILPQYHSNSPNTNSLNRAKKKRSYKLNGRLFSAASSDSIRFHSNLSNQNDTDLRVSIDNTCTDSLVTALDDEALLITDYMNDMAKSKVHFDDVSLYGTPKEEPLPNIPPSIEKPSSNFLKNQLQAWFQPTDNRLAMKLFGSKKALVKERIRQKTAGHWVIHPCSSFRFYWDLCMLLLLVANLIILPVAISFFNDDLSTRWIAFNCLSDTIFLVDIVVNFRTGIMQQDNAEQVILDPKLIAKHYLKTWFFLDLISSIPLDYIFLIFNQDFSDSFQLLHAGRALRILRLAKLLSLVRLLRLSRLVRYVSQWEEVY</sequence>
<feature type="compositionally biased region" description="Gly residues" evidence="5">
    <location>
        <begin position="245"/>
        <end position="254"/>
    </location>
</feature>
<keyword evidence="10" id="KW-1185">Reference proteome</keyword>
<feature type="domain" description="Ion transport" evidence="7">
    <location>
        <begin position="683"/>
        <end position="813"/>
    </location>
</feature>
<evidence type="ECO:0008006" key="11">
    <source>
        <dbReference type="Google" id="ProtNLM"/>
    </source>
</evidence>
<feature type="region of interest" description="Disordered" evidence="5">
    <location>
        <begin position="132"/>
        <end position="160"/>
    </location>
</feature>
<keyword evidence="4 6" id="KW-0472">Membrane</keyword>
<dbReference type="Pfam" id="PF08412">
    <property type="entry name" value="Ion_trans_N"/>
    <property type="match status" value="1"/>
</dbReference>